<keyword evidence="3" id="KW-0813">Transport</keyword>
<keyword evidence="6 8" id="KW-1133">Transmembrane helix</keyword>
<sequence length="361" mass="40243">MNIKISRVQLVFLLVWGILGTGTITIPFAIARFTVRDGWIVALMFMVTVVFAAGIVWLFNRSFPEGSLFDAFDKAFGRYVGRAASLFGVLWAYVFMCMLVRELNLFVEVTILPKTALYIINFSIAVAFTYAVYSGIEVIGRLAEVFTIVILAAYIVLFFLPLRVADVHLLLPLVSSGWKPILRAAINPDISFALELIAALQFLHLVKDRNKIAKDVLIAGTIITAILLMIDVMVIIVLGPASTYLAFPGLEVVRSIRYGQFIERLDTILVMIVLITMFLKFSLFHFILCDFLRYSFNLSSAKLIAIPAGGAVWAGSLLLFKNGADLQKFMLFVTPVWFTVVLIGVPGTAMAAWMIRKRFIS</sequence>
<evidence type="ECO:0000256" key="7">
    <source>
        <dbReference type="ARBA" id="ARBA00023136"/>
    </source>
</evidence>
<dbReference type="GO" id="GO:0009847">
    <property type="term" value="P:spore germination"/>
    <property type="evidence" value="ECO:0007669"/>
    <property type="project" value="InterPro"/>
</dbReference>
<feature type="transmembrane region" description="Helical" evidence="8">
    <location>
        <begin position="12"/>
        <end position="33"/>
    </location>
</feature>
<evidence type="ECO:0000256" key="4">
    <source>
        <dbReference type="ARBA" id="ARBA00022544"/>
    </source>
</evidence>
<keyword evidence="5 8" id="KW-0812">Transmembrane</keyword>
<name>A0A0N8PPU1_9BACL</name>
<dbReference type="NCBIfam" id="TIGR00912">
    <property type="entry name" value="2A0309"/>
    <property type="match status" value="1"/>
</dbReference>
<dbReference type="AlphaFoldDB" id="A0A0N8PPU1"/>
<evidence type="ECO:0000256" key="5">
    <source>
        <dbReference type="ARBA" id="ARBA00022692"/>
    </source>
</evidence>
<comment type="subcellular location">
    <subcellularLocation>
        <location evidence="1">Membrane</location>
        <topology evidence="1">Multi-pass membrane protein</topology>
    </subcellularLocation>
</comment>
<evidence type="ECO:0000256" key="6">
    <source>
        <dbReference type="ARBA" id="ARBA00022989"/>
    </source>
</evidence>
<feature type="transmembrane region" description="Helical" evidence="8">
    <location>
        <begin position="116"/>
        <end position="133"/>
    </location>
</feature>
<keyword evidence="7 8" id="KW-0472">Membrane</keyword>
<feature type="transmembrane region" description="Helical" evidence="8">
    <location>
        <begin position="185"/>
        <end position="205"/>
    </location>
</feature>
<evidence type="ECO:0000313" key="10">
    <source>
        <dbReference type="Proteomes" id="UP000050482"/>
    </source>
</evidence>
<dbReference type="InterPro" id="IPR004761">
    <property type="entry name" value="Spore_GerAB"/>
</dbReference>
<feature type="transmembrane region" description="Helical" evidence="8">
    <location>
        <begin position="39"/>
        <end position="59"/>
    </location>
</feature>
<organism evidence="9 10">
    <name type="scientific">Alicyclobacillus ferrooxydans</name>
    <dbReference type="NCBI Taxonomy" id="471514"/>
    <lineage>
        <taxon>Bacteria</taxon>
        <taxon>Bacillati</taxon>
        <taxon>Bacillota</taxon>
        <taxon>Bacilli</taxon>
        <taxon>Bacillales</taxon>
        <taxon>Alicyclobacillaceae</taxon>
        <taxon>Alicyclobacillus</taxon>
    </lineage>
</organism>
<dbReference type="GO" id="GO:0016020">
    <property type="term" value="C:membrane"/>
    <property type="evidence" value="ECO:0007669"/>
    <property type="project" value="UniProtKB-SubCell"/>
</dbReference>
<proteinExistence type="inferred from homology"/>
<feature type="transmembrane region" description="Helical" evidence="8">
    <location>
        <begin position="145"/>
        <end position="165"/>
    </location>
</feature>
<protein>
    <submittedName>
        <fullName evidence="9">Uncharacterized protein</fullName>
    </submittedName>
</protein>
<dbReference type="Pfam" id="PF03845">
    <property type="entry name" value="Spore_permease"/>
    <property type="match status" value="1"/>
</dbReference>
<feature type="transmembrane region" description="Helical" evidence="8">
    <location>
        <begin position="267"/>
        <end position="289"/>
    </location>
</feature>
<comment type="similarity">
    <text evidence="2">Belongs to the amino acid-polyamine-organocation (APC) superfamily. Spore germination protein (SGP) (TC 2.A.3.9) family.</text>
</comment>
<evidence type="ECO:0000256" key="2">
    <source>
        <dbReference type="ARBA" id="ARBA00007998"/>
    </source>
</evidence>
<feature type="transmembrane region" description="Helical" evidence="8">
    <location>
        <begin position="217"/>
        <end position="247"/>
    </location>
</feature>
<feature type="transmembrane region" description="Helical" evidence="8">
    <location>
        <begin position="79"/>
        <end position="96"/>
    </location>
</feature>
<comment type="caution">
    <text evidence="9">The sequence shown here is derived from an EMBL/GenBank/DDBJ whole genome shotgun (WGS) entry which is preliminary data.</text>
</comment>
<evidence type="ECO:0000313" key="9">
    <source>
        <dbReference type="EMBL" id="KPV45269.1"/>
    </source>
</evidence>
<evidence type="ECO:0000256" key="8">
    <source>
        <dbReference type="SAM" id="Phobius"/>
    </source>
</evidence>
<gene>
    <name evidence="9" type="ORF">AN477_02410</name>
</gene>
<dbReference type="EMBL" id="LJCO01000011">
    <property type="protein sequence ID" value="KPV45269.1"/>
    <property type="molecule type" value="Genomic_DNA"/>
</dbReference>
<reference evidence="9 10" key="1">
    <citation type="submission" date="2015-09" db="EMBL/GenBank/DDBJ databases">
        <title>Draft genome sequence of Alicyclobacillus ferrooxydans DSM 22381.</title>
        <authorList>
            <person name="Hemp J."/>
        </authorList>
    </citation>
    <scope>NUCLEOTIDE SEQUENCE [LARGE SCALE GENOMIC DNA]</scope>
    <source>
        <strain evidence="9 10">TC-34</strain>
    </source>
</reference>
<keyword evidence="10" id="KW-1185">Reference proteome</keyword>
<dbReference type="OrthoDB" id="2078716at2"/>
<evidence type="ECO:0000256" key="3">
    <source>
        <dbReference type="ARBA" id="ARBA00022448"/>
    </source>
</evidence>
<dbReference type="STRING" id="471514.AN477_02410"/>
<dbReference type="RefSeq" id="WP_054967599.1">
    <property type="nucleotide sequence ID" value="NZ_LJCO01000011.1"/>
</dbReference>
<feature type="transmembrane region" description="Helical" evidence="8">
    <location>
        <begin position="332"/>
        <end position="355"/>
    </location>
</feature>
<dbReference type="PANTHER" id="PTHR34975:SF2">
    <property type="entry name" value="SPORE GERMINATION PROTEIN A2"/>
    <property type="match status" value="1"/>
</dbReference>
<keyword evidence="4" id="KW-0309">Germination</keyword>
<accession>A0A0N8PPU1</accession>
<dbReference type="PATRIC" id="fig|471514.4.peg.2822"/>
<feature type="transmembrane region" description="Helical" evidence="8">
    <location>
        <begin position="301"/>
        <end position="320"/>
    </location>
</feature>
<dbReference type="Proteomes" id="UP000050482">
    <property type="component" value="Unassembled WGS sequence"/>
</dbReference>
<dbReference type="PANTHER" id="PTHR34975">
    <property type="entry name" value="SPORE GERMINATION PROTEIN A2"/>
    <property type="match status" value="1"/>
</dbReference>
<evidence type="ECO:0000256" key="1">
    <source>
        <dbReference type="ARBA" id="ARBA00004141"/>
    </source>
</evidence>